<proteinExistence type="predicted"/>
<name>A0A9J6GT99_HAELO</name>
<protein>
    <submittedName>
        <fullName evidence="2">Uncharacterized protein</fullName>
    </submittedName>
</protein>
<dbReference type="Proteomes" id="UP000821853">
    <property type="component" value="Unassembled WGS sequence"/>
</dbReference>
<evidence type="ECO:0000256" key="1">
    <source>
        <dbReference type="SAM" id="MobiDB-lite"/>
    </source>
</evidence>
<sequence length="83" mass="8991">MTKFILACCVLHNICIDNGDSPHGLVPDMHVNSQGANDPSPSAATVYSGTSREESLLLALADVNREKLKSKMGLKRRQPQNLS</sequence>
<feature type="compositionally biased region" description="Polar residues" evidence="1">
    <location>
        <begin position="31"/>
        <end position="47"/>
    </location>
</feature>
<evidence type="ECO:0000313" key="2">
    <source>
        <dbReference type="EMBL" id="KAH9377575.1"/>
    </source>
</evidence>
<dbReference type="VEuPathDB" id="VectorBase:HLOH_050745"/>
<evidence type="ECO:0000313" key="3">
    <source>
        <dbReference type="Proteomes" id="UP000821853"/>
    </source>
</evidence>
<reference evidence="2 3" key="1">
    <citation type="journal article" date="2020" name="Cell">
        <title>Large-Scale Comparative Analyses of Tick Genomes Elucidate Their Genetic Diversity and Vector Capacities.</title>
        <authorList>
            <consortium name="Tick Genome and Microbiome Consortium (TIGMIC)"/>
            <person name="Jia N."/>
            <person name="Wang J."/>
            <person name="Shi W."/>
            <person name="Du L."/>
            <person name="Sun Y."/>
            <person name="Zhan W."/>
            <person name="Jiang J.F."/>
            <person name="Wang Q."/>
            <person name="Zhang B."/>
            <person name="Ji P."/>
            <person name="Bell-Sakyi L."/>
            <person name="Cui X.M."/>
            <person name="Yuan T.T."/>
            <person name="Jiang B.G."/>
            <person name="Yang W.F."/>
            <person name="Lam T.T."/>
            <person name="Chang Q.C."/>
            <person name="Ding S.J."/>
            <person name="Wang X.J."/>
            <person name="Zhu J.G."/>
            <person name="Ruan X.D."/>
            <person name="Zhao L."/>
            <person name="Wei J.T."/>
            <person name="Ye R.Z."/>
            <person name="Que T.C."/>
            <person name="Du C.H."/>
            <person name="Zhou Y.H."/>
            <person name="Cheng J.X."/>
            <person name="Dai P.F."/>
            <person name="Guo W.B."/>
            <person name="Han X.H."/>
            <person name="Huang E.J."/>
            <person name="Li L.F."/>
            <person name="Wei W."/>
            <person name="Gao Y.C."/>
            <person name="Liu J.Z."/>
            <person name="Shao H.Z."/>
            <person name="Wang X."/>
            <person name="Wang C.C."/>
            <person name="Yang T.C."/>
            <person name="Huo Q.B."/>
            <person name="Li W."/>
            <person name="Chen H.Y."/>
            <person name="Chen S.E."/>
            <person name="Zhou L.G."/>
            <person name="Ni X.B."/>
            <person name="Tian J.H."/>
            <person name="Sheng Y."/>
            <person name="Liu T."/>
            <person name="Pan Y.S."/>
            <person name="Xia L.Y."/>
            <person name="Li J."/>
            <person name="Zhao F."/>
            <person name="Cao W.C."/>
        </authorList>
    </citation>
    <scope>NUCLEOTIDE SEQUENCE [LARGE SCALE GENOMIC DNA]</scope>
    <source>
        <strain evidence="2">HaeL-2018</strain>
    </source>
</reference>
<dbReference type="EMBL" id="JABSTR010000008">
    <property type="protein sequence ID" value="KAH9377575.1"/>
    <property type="molecule type" value="Genomic_DNA"/>
</dbReference>
<feature type="region of interest" description="Disordered" evidence="1">
    <location>
        <begin position="27"/>
        <end position="47"/>
    </location>
</feature>
<keyword evidence="3" id="KW-1185">Reference proteome</keyword>
<organism evidence="2 3">
    <name type="scientific">Haemaphysalis longicornis</name>
    <name type="common">Bush tick</name>
    <dbReference type="NCBI Taxonomy" id="44386"/>
    <lineage>
        <taxon>Eukaryota</taxon>
        <taxon>Metazoa</taxon>
        <taxon>Ecdysozoa</taxon>
        <taxon>Arthropoda</taxon>
        <taxon>Chelicerata</taxon>
        <taxon>Arachnida</taxon>
        <taxon>Acari</taxon>
        <taxon>Parasitiformes</taxon>
        <taxon>Ixodida</taxon>
        <taxon>Ixodoidea</taxon>
        <taxon>Ixodidae</taxon>
        <taxon>Haemaphysalinae</taxon>
        <taxon>Haemaphysalis</taxon>
    </lineage>
</organism>
<accession>A0A9J6GT99</accession>
<gene>
    <name evidence="2" type="ORF">HPB48_013669</name>
</gene>
<comment type="caution">
    <text evidence="2">The sequence shown here is derived from an EMBL/GenBank/DDBJ whole genome shotgun (WGS) entry which is preliminary data.</text>
</comment>
<dbReference type="AlphaFoldDB" id="A0A9J6GT99"/>